<dbReference type="InterPro" id="IPR015847">
    <property type="entry name" value="ExoRNase_PH_dom2"/>
</dbReference>
<gene>
    <name evidence="8" type="primary">rph</name>
    <name evidence="11" type="ORF">EDD65_10312</name>
</gene>
<evidence type="ECO:0000256" key="5">
    <source>
        <dbReference type="ARBA" id="ARBA00022694"/>
    </source>
</evidence>
<comment type="subunit">
    <text evidence="8">Homohexameric ring arranged as a trimer of dimers.</text>
</comment>
<dbReference type="GO" id="GO:0000175">
    <property type="term" value="F:3'-5'-RNA exonuclease activity"/>
    <property type="evidence" value="ECO:0007669"/>
    <property type="project" value="UniProtKB-UniRule"/>
</dbReference>
<evidence type="ECO:0000256" key="2">
    <source>
        <dbReference type="ARBA" id="ARBA00022552"/>
    </source>
</evidence>
<dbReference type="EMBL" id="SMAE01000003">
    <property type="protein sequence ID" value="TCS90715.1"/>
    <property type="molecule type" value="Genomic_DNA"/>
</dbReference>
<organism evidence="11 12">
    <name type="scientific">Keratinibaculum paraultunense</name>
    <dbReference type="NCBI Taxonomy" id="1278232"/>
    <lineage>
        <taxon>Bacteria</taxon>
        <taxon>Bacillati</taxon>
        <taxon>Bacillota</taxon>
        <taxon>Tissierellia</taxon>
        <taxon>Tissierellales</taxon>
        <taxon>Tepidimicrobiaceae</taxon>
        <taxon>Keratinibaculum</taxon>
    </lineage>
</organism>
<dbReference type="InterPro" id="IPR018336">
    <property type="entry name" value="RNase_PH_CS"/>
</dbReference>
<dbReference type="FunFam" id="3.30.230.70:FF:000003">
    <property type="entry name" value="Ribonuclease PH"/>
    <property type="match status" value="1"/>
</dbReference>
<reference evidence="11 12" key="1">
    <citation type="submission" date="2019-03" db="EMBL/GenBank/DDBJ databases">
        <title>Genomic Encyclopedia of Type Strains, Phase IV (KMG-IV): sequencing the most valuable type-strain genomes for metagenomic binning, comparative biology and taxonomic classification.</title>
        <authorList>
            <person name="Goeker M."/>
        </authorList>
    </citation>
    <scope>NUCLEOTIDE SEQUENCE [LARGE SCALE GENOMIC DNA]</scope>
    <source>
        <strain evidence="11 12">DSM 26752</strain>
    </source>
</reference>
<keyword evidence="5 8" id="KW-0819">tRNA processing</keyword>
<evidence type="ECO:0000256" key="8">
    <source>
        <dbReference type="HAMAP-Rule" id="MF_00564"/>
    </source>
</evidence>
<dbReference type="GO" id="GO:0016075">
    <property type="term" value="P:rRNA catabolic process"/>
    <property type="evidence" value="ECO:0007669"/>
    <property type="project" value="UniProtKB-UniRule"/>
</dbReference>
<dbReference type="PROSITE" id="PS01277">
    <property type="entry name" value="RIBONUCLEASE_PH"/>
    <property type="match status" value="1"/>
</dbReference>
<proteinExistence type="inferred from homology"/>
<evidence type="ECO:0000256" key="6">
    <source>
        <dbReference type="ARBA" id="ARBA00022695"/>
    </source>
</evidence>
<dbReference type="Gene3D" id="3.30.230.70">
    <property type="entry name" value="GHMP Kinase, N-terminal domain"/>
    <property type="match status" value="1"/>
</dbReference>
<keyword evidence="12" id="KW-1185">Reference proteome</keyword>
<feature type="domain" description="Exoribonuclease phosphorolytic" evidence="9">
    <location>
        <begin position="11"/>
        <end position="141"/>
    </location>
</feature>
<dbReference type="NCBIfam" id="TIGR01966">
    <property type="entry name" value="RNasePH"/>
    <property type="match status" value="1"/>
</dbReference>
<dbReference type="SUPFAM" id="SSF54211">
    <property type="entry name" value="Ribosomal protein S5 domain 2-like"/>
    <property type="match status" value="1"/>
</dbReference>
<feature type="binding site" evidence="8">
    <location>
        <position position="87"/>
    </location>
    <ligand>
        <name>phosphate</name>
        <dbReference type="ChEBI" id="CHEBI:43474"/>
        <note>substrate</note>
    </ligand>
</feature>
<evidence type="ECO:0000259" key="10">
    <source>
        <dbReference type="Pfam" id="PF03725"/>
    </source>
</evidence>
<dbReference type="InterPro" id="IPR020568">
    <property type="entry name" value="Ribosomal_Su5_D2-typ_SF"/>
</dbReference>
<dbReference type="GO" id="GO:0000049">
    <property type="term" value="F:tRNA binding"/>
    <property type="evidence" value="ECO:0007669"/>
    <property type="project" value="UniProtKB-UniRule"/>
</dbReference>
<dbReference type="InterPro" id="IPR050080">
    <property type="entry name" value="RNase_PH"/>
</dbReference>
<keyword evidence="4 8" id="KW-0808">Transferase</keyword>
<keyword evidence="6 8" id="KW-0548">Nucleotidyltransferase</keyword>
<sequence>MVRIDGRDYDELRDVKIIRNYLKHPQGSVLIEMGNTKVICTAMIDDKVPPFLKGTNTGWITAEYSMIPGSTVHRKFRDSTRGKVEGRSQEIQRLIGRSLRGVIDLNLIGEKTIWIDCDVIQADGGTRTASITGGFVALVDAVNWLYKKGEIKQIPISNFVSAVSVGIVDNSPILDLCFDEDYRASVDMNVVMTDDNQFIEIQGTGEKSTFSKDELYKLLNLAEKGNEKLVSKQKEVLGNISKLIGKDKEGEVHG</sequence>
<comment type="function">
    <text evidence="8">Phosphorolytic 3'-5' exoribonuclease that plays an important role in tRNA 3'-end maturation. Removes nucleotide residues following the 3'-CCA terminus of tRNAs; can also add nucleotides to the ends of RNA molecules by using nucleoside diphosphates as substrates, but this may not be physiologically important. Probably plays a role in initiation of 16S rRNA degradation (leading to ribosome degradation) during starvation.</text>
</comment>
<dbReference type="InterPro" id="IPR036345">
    <property type="entry name" value="ExoRNase_PH_dom2_sf"/>
</dbReference>
<dbReference type="EC" id="2.7.7.56" evidence="8"/>
<dbReference type="Pfam" id="PF03725">
    <property type="entry name" value="RNase_PH_C"/>
    <property type="match status" value="1"/>
</dbReference>
<feature type="binding site" evidence="8">
    <location>
        <begin position="125"/>
        <end position="127"/>
    </location>
    <ligand>
        <name>phosphate</name>
        <dbReference type="ChEBI" id="CHEBI:43474"/>
        <note>substrate</note>
    </ligand>
</feature>
<feature type="domain" description="Exoribonuclease phosphorolytic" evidence="10">
    <location>
        <begin position="159"/>
        <end position="225"/>
    </location>
</feature>
<dbReference type="SUPFAM" id="SSF55666">
    <property type="entry name" value="Ribonuclease PH domain 2-like"/>
    <property type="match status" value="1"/>
</dbReference>
<keyword evidence="7" id="KW-0694">RNA-binding</keyword>
<evidence type="ECO:0000313" key="11">
    <source>
        <dbReference type="EMBL" id="TCS90715.1"/>
    </source>
</evidence>
<dbReference type="GO" id="GO:0008033">
    <property type="term" value="P:tRNA processing"/>
    <property type="evidence" value="ECO:0007669"/>
    <property type="project" value="UniProtKB-UniRule"/>
</dbReference>
<comment type="similarity">
    <text evidence="1 8">Belongs to the RNase PH family.</text>
</comment>
<protein>
    <recommendedName>
        <fullName evidence="8">Ribonuclease PH</fullName>
        <shortName evidence="8">RNase PH</shortName>
        <ecNumber evidence="8">2.7.7.56</ecNumber>
    </recommendedName>
    <alternativeName>
        <fullName evidence="8">tRNA nucleotidyltransferase</fullName>
    </alternativeName>
</protein>
<evidence type="ECO:0000256" key="4">
    <source>
        <dbReference type="ARBA" id="ARBA00022679"/>
    </source>
</evidence>
<keyword evidence="2 8" id="KW-0698">rRNA processing</keyword>
<dbReference type="CDD" id="cd11362">
    <property type="entry name" value="RNase_PH_bact"/>
    <property type="match status" value="1"/>
</dbReference>
<accession>A0A4R3L2G7</accession>
<dbReference type="GO" id="GO:0031125">
    <property type="term" value="P:rRNA 3'-end processing"/>
    <property type="evidence" value="ECO:0007669"/>
    <property type="project" value="UniProtKB-ARBA"/>
</dbReference>
<name>A0A4R3L2G7_9FIRM</name>
<dbReference type="HAMAP" id="MF_00564">
    <property type="entry name" value="RNase_PH"/>
    <property type="match status" value="1"/>
</dbReference>
<evidence type="ECO:0000313" key="12">
    <source>
        <dbReference type="Proteomes" id="UP000294567"/>
    </source>
</evidence>
<dbReference type="PANTHER" id="PTHR11953:SF0">
    <property type="entry name" value="EXOSOME COMPLEX COMPONENT RRP41"/>
    <property type="match status" value="1"/>
</dbReference>
<evidence type="ECO:0000256" key="3">
    <source>
        <dbReference type="ARBA" id="ARBA00022555"/>
    </source>
</evidence>
<dbReference type="InterPro" id="IPR002381">
    <property type="entry name" value="RNase_PH_bac-type"/>
</dbReference>
<comment type="catalytic activity">
    <reaction evidence="8">
        <text>tRNA(n+1) + phosphate = tRNA(n) + a ribonucleoside 5'-diphosphate</text>
        <dbReference type="Rhea" id="RHEA:10628"/>
        <dbReference type="Rhea" id="RHEA-COMP:17343"/>
        <dbReference type="Rhea" id="RHEA-COMP:17344"/>
        <dbReference type="ChEBI" id="CHEBI:43474"/>
        <dbReference type="ChEBI" id="CHEBI:57930"/>
        <dbReference type="ChEBI" id="CHEBI:173114"/>
        <dbReference type="EC" id="2.7.7.56"/>
    </reaction>
</comment>
<dbReference type="GO" id="GO:0009022">
    <property type="term" value="F:tRNA nucleotidyltransferase activity"/>
    <property type="evidence" value="ECO:0007669"/>
    <property type="project" value="UniProtKB-UniRule"/>
</dbReference>
<dbReference type="Proteomes" id="UP000294567">
    <property type="component" value="Unassembled WGS sequence"/>
</dbReference>
<dbReference type="PANTHER" id="PTHR11953">
    <property type="entry name" value="EXOSOME COMPLEX COMPONENT"/>
    <property type="match status" value="1"/>
</dbReference>
<dbReference type="Pfam" id="PF01138">
    <property type="entry name" value="RNase_PH"/>
    <property type="match status" value="1"/>
</dbReference>
<comment type="caution">
    <text evidence="11">The sequence shown here is derived from an EMBL/GenBank/DDBJ whole genome shotgun (WGS) entry which is preliminary data.</text>
</comment>
<dbReference type="InterPro" id="IPR001247">
    <property type="entry name" value="ExoRNase_PH_dom1"/>
</dbReference>
<evidence type="ECO:0000259" key="9">
    <source>
        <dbReference type="Pfam" id="PF01138"/>
    </source>
</evidence>
<evidence type="ECO:0000256" key="1">
    <source>
        <dbReference type="ARBA" id="ARBA00006678"/>
    </source>
</evidence>
<keyword evidence="3 8" id="KW-0820">tRNA-binding</keyword>
<dbReference type="InterPro" id="IPR027408">
    <property type="entry name" value="PNPase/RNase_PH_dom_sf"/>
</dbReference>
<evidence type="ECO:0000256" key="7">
    <source>
        <dbReference type="ARBA" id="ARBA00022884"/>
    </source>
</evidence>
<dbReference type="OrthoDB" id="9807456at2"/>
<dbReference type="AlphaFoldDB" id="A0A4R3L2G7"/>
<dbReference type="RefSeq" id="WP_132026315.1">
    <property type="nucleotide sequence ID" value="NZ_CP068564.1"/>
</dbReference>